<feature type="region of interest" description="Disordered" evidence="5">
    <location>
        <begin position="395"/>
        <end position="434"/>
    </location>
</feature>
<dbReference type="HOGENOM" id="CLU_013392_3_0_1"/>
<feature type="compositionally biased region" description="Basic and acidic residues" evidence="5">
    <location>
        <begin position="131"/>
        <end position="196"/>
    </location>
</feature>
<comment type="caution">
    <text evidence="8">The sequence shown here is derived from an EMBL/GenBank/DDBJ whole genome shotgun (WGS) entry which is preliminary data.</text>
</comment>
<keyword evidence="4" id="KW-0539">Nucleus</keyword>
<reference evidence="9" key="1">
    <citation type="journal article" date="2014" name="Genome Announc.">
        <title>Genome sequence and annotation of Acremonium chrysogenum, producer of the beta-lactam antibiotic cephalosporin C.</title>
        <authorList>
            <person name="Terfehr D."/>
            <person name="Dahlmann T.A."/>
            <person name="Specht T."/>
            <person name="Zadra I."/>
            <person name="Kuernsteiner H."/>
            <person name="Kueck U."/>
        </authorList>
    </citation>
    <scope>NUCLEOTIDE SEQUENCE [LARGE SCALE GENOMIC DNA]</scope>
    <source>
        <strain evidence="9">ATCC 11550 / CBS 779.69 / DSM 880 / IAM 14645 / JCM 23072 / IMI 49137</strain>
    </source>
</reference>
<dbReference type="GO" id="GO:0005634">
    <property type="term" value="C:nucleus"/>
    <property type="evidence" value="ECO:0007669"/>
    <property type="project" value="UniProtKB-SubCell"/>
</dbReference>
<feature type="compositionally biased region" description="Polar residues" evidence="5">
    <location>
        <begin position="84"/>
        <end position="113"/>
    </location>
</feature>
<evidence type="ECO:0000256" key="1">
    <source>
        <dbReference type="ARBA" id="ARBA00004123"/>
    </source>
</evidence>
<evidence type="ECO:0000256" key="5">
    <source>
        <dbReference type="SAM" id="MobiDB-lite"/>
    </source>
</evidence>
<evidence type="ECO:0000256" key="4">
    <source>
        <dbReference type="ARBA" id="ARBA00023242"/>
    </source>
</evidence>
<organism evidence="8 9">
    <name type="scientific">Hapsidospora chrysogenum (strain ATCC 11550 / CBS 779.69 / DSM 880 / IAM 14645 / JCM 23072 / IMI 49137)</name>
    <name type="common">Acremonium chrysogenum</name>
    <dbReference type="NCBI Taxonomy" id="857340"/>
    <lineage>
        <taxon>Eukaryota</taxon>
        <taxon>Fungi</taxon>
        <taxon>Dikarya</taxon>
        <taxon>Ascomycota</taxon>
        <taxon>Pezizomycotina</taxon>
        <taxon>Sordariomycetes</taxon>
        <taxon>Hypocreomycetidae</taxon>
        <taxon>Hypocreales</taxon>
        <taxon>Bionectriaceae</taxon>
        <taxon>Hapsidospora</taxon>
    </lineage>
</organism>
<dbReference type="EMBL" id="JPKY01000014">
    <property type="protein sequence ID" value="KFH46962.1"/>
    <property type="molecule type" value="Genomic_DNA"/>
</dbReference>
<dbReference type="Proteomes" id="UP000029964">
    <property type="component" value="Unassembled WGS sequence"/>
</dbReference>
<gene>
    <name evidence="8" type="ORF">ACRE_022870</name>
</gene>
<keyword evidence="3" id="KW-0234">DNA repair</keyword>
<dbReference type="InterPro" id="IPR048800">
    <property type="entry name" value="Cac1-like_C"/>
</dbReference>
<feature type="compositionally biased region" description="Basic and acidic residues" evidence="5">
    <location>
        <begin position="19"/>
        <end position="45"/>
    </location>
</feature>
<proteinExistence type="predicted"/>
<accession>A0A086TC80</accession>
<dbReference type="InterPro" id="IPR022043">
    <property type="entry name" value="CAF1A_DD"/>
</dbReference>
<feature type="domain" description="Chromatin assembly factor 1 subunit A dimerization" evidence="6">
    <location>
        <begin position="350"/>
        <end position="425"/>
    </location>
</feature>
<dbReference type="Pfam" id="PF21796">
    <property type="entry name" value="Cac1_C"/>
    <property type="match status" value="1"/>
</dbReference>
<comment type="subcellular location">
    <subcellularLocation>
        <location evidence="1">Nucleus</location>
    </subcellularLocation>
</comment>
<dbReference type="STRING" id="857340.A0A086TC80"/>
<feature type="compositionally biased region" description="Low complexity" evidence="5">
    <location>
        <begin position="114"/>
        <end position="124"/>
    </location>
</feature>
<evidence type="ECO:0000313" key="8">
    <source>
        <dbReference type="EMBL" id="KFH46962.1"/>
    </source>
</evidence>
<dbReference type="AlphaFoldDB" id="A0A086TC80"/>
<dbReference type="GO" id="GO:0033186">
    <property type="term" value="C:CAF-1 complex"/>
    <property type="evidence" value="ECO:0007669"/>
    <property type="project" value="TreeGrafter"/>
</dbReference>
<evidence type="ECO:0000313" key="9">
    <source>
        <dbReference type="Proteomes" id="UP000029964"/>
    </source>
</evidence>
<dbReference type="PANTHER" id="PTHR15272:SF0">
    <property type="entry name" value="CHROMATIN ASSEMBLY FACTOR 1 SUBUNIT A"/>
    <property type="match status" value="1"/>
</dbReference>
<sequence>MMESLPLGEKSPNIQETDVASRKRSHDEFASEDVVHLGPDQEPKRPLSTSIHPADASLLPPAHDRVHRDPSPQGSPALTEDGHSATTANSSPNTPSKAPTTMTSEQNTTSSVSNAQTAATTNPPAKKKRLTPAEKEAKEKEAAEKKEQREKEREEKRKKKEEEDRIRAQKAQEREDKKRKKEEEQRQIQEAKEKEARKQKKLSNFFAAPNTPKKAAASKQSTEKSPQKVSPSTSPSKPAKTEYQKRFHPFFLKEHTELAPPATQMDEETRSAKSAILDEFISGERTLEQPSFNAVESLTLPGKTKPRGRLHHPVKHIMENVFKDAGSSGSDEAHKVIAEARAKLRKVPIKVISFSQDVRPPYYGTITFQPFVLGKDQMRRLARRSQARRLPLDYEYDSEAEWQEEEGEDLDGDDDEEEIDEEDDMDGFLDDSEDAGPARRVFINTMEPESSGICFENEHRQGPNEGVYQHKLEFIIDHKDRSNGLDPWSTAYWEPELKPTSDRTTASAKMMPPPAPANAFVALTGAAPAAPIKVVKDDIMDDVKKAILDNKGLSKVGIIDVVFQQFRDQASRTEVKNTIELVAEKQGPGRVKEWVLKPEHGISA</sequence>
<evidence type="ECO:0000259" key="6">
    <source>
        <dbReference type="Pfam" id="PF12253"/>
    </source>
</evidence>
<keyword evidence="9" id="KW-1185">Reference proteome</keyword>
<dbReference type="OrthoDB" id="79480at2759"/>
<dbReference type="GO" id="GO:0006281">
    <property type="term" value="P:DNA repair"/>
    <property type="evidence" value="ECO:0007669"/>
    <property type="project" value="UniProtKB-KW"/>
</dbReference>
<feature type="domain" description="Chromatin assembly factor 1 subunit Cac1-like C-terminal" evidence="7">
    <location>
        <begin position="540"/>
        <end position="596"/>
    </location>
</feature>
<evidence type="ECO:0000259" key="7">
    <source>
        <dbReference type="Pfam" id="PF21796"/>
    </source>
</evidence>
<feature type="region of interest" description="Disordered" evidence="5">
    <location>
        <begin position="1"/>
        <end position="266"/>
    </location>
</feature>
<evidence type="ECO:0000256" key="2">
    <source>
        <dbReference type="ARBA" id="ARBA00022763"/>
    </source>
</evidence>
<dbReference type="Pfam" id="PF12253">
    <property type="entry name" value="CAF1A_dimeriz"/>
    <property type="match status" value="1"/>
</dbReference>
<protein>
    <submittedName>
        <fullName evidence="8">Chromatin assembly factor 1 subunit-like protein</fullName>
    </submittedName>
</protein>
<evidence type="ECO:0000256" key="3">
    <source>
        <dbReference type="ARBA" id="ARBA00023204"/>
    </source>
</evidence>
<feature type="compositionally biased region" description="Basic and acidic residues" evidence="5">
    <location>
        <begin position="239"/>
        <end position="257"/>
    </location>
</feature>
<feature type="compositionally biased region" description="Low complexity" evidence="5">
    <location>
        <begin position="227"/>
        <end position="238"/>
    </location>
</feature>
<dbReference type="GO" id="GO:0006334">
    <property type="term" value="P:nucleosome assembly"/>
    <property type="evidence" value="ECO:0007669"/>
    <property type="project" value="TreeGrafter"/>
</dbReference>
<keyword evidence="2" id="KW-0227">DNA damage</keyword>
<name>A0A086TC80_HAPC1</name>
<dbReference type="PANTHER" id="PTHR15272">
    <property type="entry name" value="CHROMATIN ASSEMBLY FACTOR 1 SUBUNIT A CAF-1 SUBUNIT A"/>
    <property type="match status" value="1"/>
</dbReference>